<accession>A0ABN8ZWG7</accession>
<name>A0ABN8ZWG7_RANTA</name>
<sequence length="126" mass="13477">MGCPVKRAKSHSAESCQPLTLPASGRMSPSVRKRESGQHTAASTLEKKACSPHGTLIFGTSEAASLAEATHFRSHETPFSSCFLCVKSSWKNALAPPADDVCFEFISCVCVCVCARMCARMQLAHA</sequence>
<feature type="compositionally biased region" description="Basic residues" evidence="1">
    <location>
        <begin position="1"/>
        <end position="10"/>
    </location>
</feature>
<evidence type="ECO:0000256" key="1">
    <source>
        <dbReference type="SAM" id="MobiDB-lite"/>
    </source>
</evidence>
<gene>
    <name evidence="2" type="ORF">MRATA1EN1_LOCUS27066</name>
</gene>
<evidence type="ECO:0000313" key="3">
    <source>
        <dbReference type="Proteomes" id="UP001176941"/>
    </source>
</evidence>
<organism evidence="2 3">
    <name type="scientific">Rangifer tarandus platyrhynchus</name>
    <name type="common">Svalbard reindeer</name>
    <dbReference type="NCBI Taxonomy" id="3082113"/>
    <lineage>
        <taxon>Eukaryota</taxon>
        <taxon>Metazoa</taxon>
        <taxon>Chordata</taxon>
        <taxon>Craniata</taxon>
        <taxon>Vertebrata</taxon>
        <taxon>Euteleostomi</taxon>
        <taxon>Mammalia</taxon>
        <taxon>Eutheria</taxon>
        <taxon>Laurasiatheria</taxon>
        <taxon>Artiodactyla</taxon>
        <taxon>Ruminantia</taxon>
        <taxon>Pecora</taxon>
        <taxon>Cervidae</taxon>
        <taxon>Odocoileinae</taxon>
        <taxon>Rangifer</taxon>
    </lineage>
</organism>
<evidence type="ECO:0000313" key="2">
    <source>
        <dbReference type="EMBL" id="CAI9178104.1"/>
    </source>
</evidence>
<proteinExistence type="predicted"/>
<reference evidence="2" key="1">
    <citation type="submission" date="2023-04" db="EMBL/GenBank/DDBJ databases">
        <authorList>
            <consortium name="ELIXIR-Norway"/>
        </authorList>
    </citation>
    <scope>NUCLEOTIDE SEQUENCE [LARGE SCALE GENOMIC DNA]</scope>
</reference>
<keyword evidence="3" id="KW-1185">Reference proteome</keyword>
<dbReference type="EMBL" id="OX459943">
    <property type="protein sequence ID" value="CAI9178104.1"/>
    <property type="molecule type" value="Genomic_DNA"/>
</dbReference>
<dbReference type="Proteomes" id="UP001176941">
    <property type="component" value="Chromosome 7"/>
</dbReference>
<protein>
    <submittedName>
        <fullName evidence="2">Uncharacterized protein</fullName>
    </submittedName>
</protein>
<feature type="region of interest" description="Disordered" evidence="1">
    <location>
        <begin position="1"/>
        <end position="46"/>
    </location>
</feature>